<dbReference type="InterPro" id="IPR001036">
    <property type="entry name" value="Acrflvin-R"/>
</dbReference>
<feature type="transmembrane region" description="Helical" evidence="8">
    <location>
        <begin position="477"/>
        <end position="496"/>
    </location>
</feature>
<protein>
    <submittedName>
        <fullName evidence="9">Cobalt-zinc-cadmium resistance protein CzcA</fullName>
    </submittedName>
</protein>
<gene>
    <name evidence="9" type="ORF">EV672_1205</name>
</gene>
<keyword evidence="3" id="KW-0813">Transport</keyword>
<comment type="caution">
    <text evidence="9">The sequence shown here is derived from an EMBL/GenBank/DDBJ whole genome shotgun (WGS) entry which is preliminary data.</text>
</comment>
<comment type="subcellular location">
    <subcellularLocation>
        <location evidence="1">Cell membrane</location>
        <topology evidence="1">Multi-pass membrane protein</topology>
    </subcellularLocation>
</comment>
<dbReference type="OrthoDB" id="9798415at2"/>
<name>A0A4R6QZC8_9BURK</name>
<proteinExistence type="inferred from homology"/>
<reference evidence="9 10" key="1">
    <citation type="submission" date="2019-03" db="EMBL/GenBank/DDBJ databases">
        <title>Genomic Encyclopedia of Type Strains, Phase IV (KMG-IV): sequencing the most valuable type-strain genomes for metagenomic binning, comparative biology and taxonomic classification.</title>
        <authorList>
            <person name="Goeker M."/>
        </authorList>
    </citation>
    <scope>NUCLEOTIDE SEQUENCE [LARGE SCALE GENOMIC DNA]</scope>
    <source>
        <strain evidence="9 10">DSM 11901</strain>
    </source>
</reference>
<dbReference type="PRINTS" id="PR00702">
    <property type="entry name" value="ACRIFLAVINRP"/>
</dbReference>
<feature type="transmembrane region" description="Helical" evidence="8">
    <location>
        <begin position="930"/>
        <end position="952"/>
    </location>
</feature>
<evidence type="ECO:0000256" key="3">
    <source>
        <dbReference type="ARBA" id="ARBA00022448"/>
    </source>
</evidence>
<evidence type="ECO:0000256" key="7">
    <source>
        <dbReference type="ARBA" id="ARBA00023136"/>
    </source>
</evidence>
<dbReference type="NCBIfam" id="TIGR00914">
    <property type="entry name" value="2A0601"/>
    <property type="match status" value="1"/>
</dbReference>
<evidence type="ECO:0000256" key="5">
    <source>
        <dbReference type="ARBA" id="ARBA00022692"/>
    </source>
</evidence>
<dbReference type="Gene3D" id="3.30.70.1440">
    <property type="entry name" value="Multidrug efflux transporter AcrB pore domain"/>
    <property type="match status" value="1"/>
</dbReference>
<feature type="transmembrane region" description="Helical" evidence="8">
    <location>
        <begin position="562"/>
        <end position="582"/>
    </location>
</feature>
<evidence type="ECO:0000313" key="9">
    <source>
        <dbReference type="EMBL" id="TDP78673.1"/>
    </source>
</evidence>
<dbReference type="PANTHER" id="PTHR32063">
    <property type="match status" value="1"/>
</dbReference>
<feature type="transmembrane region" description="Helical" evidence="8">
    <location>
        <begin position="393"/>
        <end position="413"/>
    </location>
</feature>
<dbReference type="GO" id="GO:0005886">
    <property type="term" value="C:plasma membrane"/>
    <property type="evidence" value="ECO:0007669"/>
    <property type="project" value="UniProtKB-SubCell"/>
</dbReference>
<keyword evidence="4" id="KW-1003">Cell membrane</keyword>
<dbReference type="Gene3D" id="3.30.70.1320">
    <property type="entry name" value="Multidrug efflux transporter AcrB pore domain like"/>
    <property type="match status" value="1"/>
</dbReference>
<dbReference type="Gene3D" id="1.20.1640.10">
    <property type="entry name" value="Multidrug efflux transporter AcrB transmembrane domain"/>
    <property type="match status" value="3"/>
</dbReference>
<dbReference type="Pfam" id="PF00873">
    <property type="entry name" value="ACR_tran"/>
    <property type="match status" value="1"/>
</dbReference>
<dbReference type="EMBL" id="SNXW01000020">
    <property type="protein sequence ID" value="TDP78673.1"/>
    <property type="molecule type" value="Genomic_DNA"/>
</dbReference>
<dbReference type="Gene3D" id="3.30.2090.10">
    <property type="entry name" value="Multidrug efflux transporter AcrB TolC docking domain, DN and DC subdomains"/>
    <property type="match status" value="2"/>
</dbReference>
<comment type="similarity">
    <text evidence="2">Belongs to the resistance-nodulation-cell division (RND) (TC 2.A.6) family.</text>
</comment>
<dbReference type="Gene3D" id="3.30.70.1430">
    <property type="entry name" value="Multidrug efflux transporter AcrB pore domain"/>
    <property type="match status" value="2"/>
</dbReference>
<evidence type="ECO:0000256" key="2">
    <source>
        <dbReference type="ARBA" id="ARBA00010942"/>
    </source>
</evidence>
<feature type="transmembrane region" description="Helical" evidence="8">
    <location>
        <begin position="12"/>
        <end position="31"/>
    </location>
</feature>
<dbReference type="GO" id="GO:0008324">
    <property type="term" value="F:monoatomic cation transmembrane transporter activity"/>
    <property type="evidence" value="ECO:0007669"/>
    <property type="project" value="InterPro"/>
</dbReference>
<evidence type="ECO:0000256" key="1">
    <source>
        <dbReference type="ARBA" id="ARBA00004651"/>
    </source>
</evidence>
<dbReference type="InterPro" id="IPR004763">
    <property type="entry name" value="CusA-like"/>
</dbReference>
<dbReference type="RefSeq" id="WP_133611339.1">
    <property type="nucleotide sequence ID" value="NZ_SNXW01000020.1"/>
</dbReference>
<feature type="transmembrane region" description="Helical" evidence="8">
    <location>
        <begin position="958"/>
        <end position="980"/>
    </location>
</feature>
<dbReference type="SUPFAM" id="SSF82693">
    <property type="entry name" value="Multidrug efflux transporter AcrB pore domain, PN1, PN2, PC1 and PC2 subdomains"/>
    <property type="match status" value="2"/>
</dbReference>
<dbReference type="Proteomes" id="UP000294593">
    <property type="component" value="Unassembled WGS sequence"/>
</dbReference>
<dbReference type="AlphaFoldDB" id="A0A4R6QZC8"/>
<evidence type="ECO:0000313" key="10">
    <source>
        <dbReference type="Proteomes" id="UP000294593"/>
    </source>
</evidence>
<keyword evidence="7 8" id="KW-0472">Membrane</keyword>
<dbReference type="GO" id="GO:0042910">
    <property type="term" value="F:xenobiotic transmembrane transporter activity"/>
    <property type="evidence" value="ECO:0007669"/>
    <property type="project" value="TreeGrafter"/>
</dbReference>
<feature type="transmembrane region" description="Helical" evidence="8">
    <location>
        <begin position="1001"/>
        <end position="1021"/>
    </location>
</feature>
<keyword evidence="6 8" id="KW-1133">Transmembrane helix</keyword>
<feature type="transmembrane region" description="Helical" evidence="8">
    <location>
        <begin position="508"/>
        <end position="531"/>
    </location>
</feature>
<sequence length="1081" mass="116015">MINGILQGAVRLRWLVLFMTAVVAVIGAWQLKLLPIDVTPDITNKQVQINTVIPTLSPVEIEKRVTYPIETALAGLNGVERTRSFSRNGFSQVTAIFKEDADLYFMRQQVTERLAQARPNLPEGAEPQMGPVSTGLGEIFHYSVEFANPDRKSDKIQDGKPGWQSDGSFLTDAGDRLAERVAQLAYLRTVQDWVVRPQLRTTPGVADVDSLGGYVKEYVVEPDPAKLAAFGVSISELGQALENANLSVGANYVQRSGESYLVRADARIQTTDEMMRAVVTQRDGMPVTLGQVATVNVGGELRSGAASRNGYETVVGSALMLVGENSRTVAQAVGEKLKEISKTMPAGVVIVPTLDRSQLVVATISTVGRNLAEGALLVVVILFALLGNVRAALIAALVIPLSMLISAIGMNALKISGNLMSLGALDFGLIIDGAVIIVENAMRRLAHRQQAEGRLLTLKERLSEVIESSREMVKPTVYGQLVIFLVFLPCLTFEGVEGKMFSPMVITLMLALASAFVLSLTFVPAMVAVLLSKEIQEKDVKVIAATKRRYEPWLKHAVSRPWPYLGAATGVLVLAGVVFGFVGREFMPTLDEQNLNLSSVRIPSTSIEQSAAIDLPLERAVLSLPEVKTVYSKAGTASLAADPMPPNASDNYIILKPKDEWPEGVTTKEQVIERIREKTAPLVGNNYDVTQPIEMRFNELIGGVRSDVAVKIYGDDLDELAASAQKIAAVLRKTPGSSDVRVAQTGGFPTFDIRFDRTAIARYGLTVKEVADTVSTALAGRPSGQIFEGDRRFDIVVRLPGAQRSNLDVLGSLPVMLPENGGKTRSSIPLKELVQFRFTEGLNEISRDNGKRRIYVEANVVGRDLGGFVDDAAKRIDAEVKLPSATWIEWGGQFQNLQAATKRLAIIVPACFVLIAATLYLAIGNVALTATVLAAIPLALAGGVFALAWRGIPFSISASVGFIAVSGVAVLNGLVLISAIRKRLDEGLGANAAVIEGAMERVRPVLMTALVASLGFVPMALGTGTGAEVQRPLATVVIGGLVTATVLTLFVLPALCGMVLRRREITSGSSPRADIPDALKT</sequence>
<dbReference type="InterPro" id="IPR027463">
    <property type="entry name" value="AcrB_DN_DC_subdom"/>
</dbReference>
<evidence type="ECO:0000256" key="4">
    <source>
        <dbReference type="ARBA" id="ARBA00022475"/>
    </source>
</evidence>
<feature type="transmembrane region" description="Helical" evidence="8">
    <location>
        <begin position="904"/>
        <end position="923"/>
    </location>
</feature>
<dbReference type="PANTHER" id="PTHR32063:SF24">
    <property type="entry name" value="CATION EFFLUX SYSTEM (ACRB_ACRD_ACRF FAMILY)"/>
    <property type="match status" value="1"/>
</dbReference>
<evidence type="ECO:0000256" key="8">
    <source>
        <dbReference type="SAM" id="Phobius"/>
    </source>
</evidence>
<accession>A0A4R6QZC8</accession>
<organism evidence="9 10">
    <name type="scientific">Aquabacterium commune</name>
    <dbReference type="NCBI Taxonomy" id="70586"/>
    <lineage>
        <taxon>Bacteria</taxon>
        <taxon>Pseudomonadati</taxon>
        <taxon>Pseudomonadota</taxon>
        <taxon>Betaproteobacteria</taxon>
        <taxon>Burkholderiales</taxon>
        <taxon>Aquabacterium</taxon>
    </lineage>
</organism>
<feature type="transmembrane region" description="Helical" evidence="8">
    <location>
        <begin position="1033"/>
        <end position="1060"/>
    </location>
</feature>
<keyword evidence="5 8" id="KW-0812">Transmembrane</keyword>
<evidence type="ECO:0000256" key="6">
    <source>
        <dbReference type="ARBA" id="ARBA00022989"/>
    </source>
</evidence>
<keyword evidence="10" id="KW-1185">Reference proteome</keyword>
<dbReference type="SUPFAM" id="SSF82866">
    <property type="entry name" value="Multidrug efflux transporter AcrB transmembrane domain"/>
    <property type="match status" value="2"/>
</dbReference>
<dbReference type="SUPFAM" id="SSF82714">
    <property type="entry name" value="Multidrug efflux transporter AcrB TolC docking domain, DN and DC subdomains"/>
    <property type="match status" value="2"/>
</dbReference>